<evidence type="ECO:0000256" key="5">
    <source>
        <dbReference type="ARBA" id="ARBA00023242"/>
    </source>
</evidence>
<dbReference type="STRING" id="205917.A0A4Y9YSV3"/>
<name>A0A4Y9YSV3_9AGAM</name>
<dbReference type="PANTHER" id="PTHR13243:SF1">
    <property type="entry name" value="NUCLEOLAR PROTEIN 16"/>
    <property type="match status" value="1"/>
</dbReference>
<gene>
    <name evidence="7" type="ORF">EVG20_g5560</name>
</gene>
<proteinExistence type="inferred from homology"/>
<evidence type="ECO:0000256" key="6">
    <source>
        <dbReference type="SAM" id="MobiDB-lite"/>
    </source>
</evidence>
<keyword evidence="8" id="KW-1185">Reference proteome</keyword>
<feature type="region of interest" description="Disordered" evidence="6">
    <location>
        <begin position="1"/>
        <end position="39"/>
    </location>
</feature>
<accession>A0A4Y9YSV3</accession>
<evidence type="ECO:0000313" key="8">
    <source>
        <dbReference type="Proteomes" id="UP000298327"/>
    </source>
</evidence>
<sequence>MANPRQRRKARSSSYKPVNHSRRAKKILKKQPAIRGPKVLQEAWDKRKTVLQNYAALGLSASLNPRTSGGVESVKRSREEGDDSDNVQATGQATELPESESSVPKGYGRIIRDEEGNVVDVEMEDDSEEVAETAKTTLIEERASFINSETASWVNLGRDTGHDEKSSRVVQALETVSSTSVPVPRFSSNSEKAYLQRLIAKHNQDVDAMARERGLNPDQRTAGELRRAIRKAGGFEKLVSP</sequence>
<dbReference type="GO" id="GO:0005730">
    <property type="term" value="C:nucleolus"/>
    <property type="evidence" value="ECO:0007669"/>
    <property type="project" value="UniProtKB-SubCell"/>
</dbReference>
<dbReference type="Proteomes" id="UP000298327">
    <property type="component" value="Unassembled WGS sequence"/>
</dbReference>
<dbReference type="EMBL" id="SEOQ01000334">
    <property type="protein sequence ID" value="TFY65504.1"/>
    <property type="molecule type" value="Genomic_DNA"/>
</dbReference>
<evidence type="ECO:0000256" key="2">
    <source>
        <dbReference type="ARBA" id="ARBA00004604"/>
    </source>
</evidence>
<dbReference type="AlphaFoldDB" id="A0A4Y9YSV3"/>
<organism evidence="7 8">
    <name type="scientific">Dentipellis fragilis</name>
    <dbReference type="NCBI Taxonomy" id="205917"/>
    <lineage>
        <taxon>Eukaryota</taxon>
        <taxon>Fungi</taxon>
        <taxon>Dikarya</taxon>
        <taxon>Basidiomycota</taxon>
        <taxon>Agaricomycotina</taxon>
        <taxon>Agaricomycetes</taxon>
        <taxon>Russulales</taxon>
        <taxon>Hericiaceae</taxon>
        <taxon>Dentipellis</taxon>
    </lineage>
</organism>
<protein>
    <recommendedName>
        <fullName evidence="4">Nucleolar protein 16</fullName>
    </recommendedName>
</protein>
<evidence type="ECO:0000313" key="7">
    <source>
        <dbReference type="EMBL" id="TFY65504.1"/>
    </source>
</evidence>
<evidence type="ECO:0000256" key="4">
    <source>
        <dbReference type="ARBA" id="ARBA00015522"/>
    </source>
</evidence>
<comment type="function">
    <text evidence="1">Involved in the biogenesis of the 60S ribosomal subunit.</text>
</comment>
<keyword evidence="5" id="KW-0539">Nucleus</keyword>
<feature type="compositionally biased region" description="Basic residues" evidence="6">
    <location>
        <begin position="1"/>
        <end position="11"/>
    </location>
</feature>
<feature type="compositionally biased region" description="Basic residues" evidence="6">
    <location>
        <begin position="19"/>
        <end position="29"/>
    </location>
</feature>
<comment type="caution">
    <text evidence="7">The sequence shown here is derived from an EMBL/GenBank/DDBJ whole genome shotgun (WGS) entry which is preliminary data.</text>
</comment>
<feature type="compositionally biased region" description="Acidic residues" evidence="6">
    <location>
        <begin position="121"/>
        <end position="131"/>
    </location>
</feature>
<dbReference type="Pfam" id="PF09420">
    <property type="entry name" value="Nop16"/>
    <property type="match status" value="1"/>
</dbReference>
<dbReference type="GO" id="GO:0042273">
    <property type="term" value="P:ribosomal large subunit biogenesis"/>
    <property type="evidence" value="ECO:0007669"/>
    <property type="project" value="TreeGrafter"/>
</dbReference>
<reference evidence="7 8" key="1">
    <citation type="submission" date="2019-02" db="EMBL/GenBank/DDBJ databases">
        <title>Genome sequencing of the rare red list fungi Dentipellis fragilis.</title>
        <authorList>
            <person name="Buettner E."/>
            <person name="Kellner H."/>
        </authorList>
    </citation>
    <scope>NUCLEOTIDE SEQUENCE [LARGE SCALE GENOMIC DNA]</scope>
    <source>
        <strain evidence="7 8">DSM 105465</strain>
    </source>
</reference>
<dbReference type="InterPro" id="IPR019002">
    <property type="entry name" value="Ribosome_biogenesis_Nop16"/>
</dbReference>
<feature type="region of interest" description="Disordered" evidence="6">
    <location>
        <begin position="58"/>
        <end position="132"/>
    </location>
</feature>
<comment type="similarity">
    <text evidence="3">Belongs to the NOP16 family.</text>
</comment>
<evidence type="ECO:0000256" key="1">
    <source>
        <dbReference type="ARBA" id="ARBA00002889"/>
    </source>
</evidence>
<comment type="subcellular location">
    <subcellularLocation>
        <location evidence="2">Nucleus</location>
        <location evidence="2">Nucleolus</location>
    </subcellularLocation>
</comment>
<dbReference type="OrthoDB" id="285729at2759"/>
<evidence type="ECO:0000256" key="3">
    <source>
        <dbReference type="ARBA" id="ARBA00008479"/>
    </source>
</evidence>
<dbReference type="PANTHER" id="PTHR13243">
    <property type="entry name" value="HSPC111 PROTEIN-RELATED"/>
    <property type="match status" value="1"/>
</dbReference>